<dbReference type="InterPro" id="IPR003781">
    <property type="entry name" value="CoA-bd"/>
</dbReference>
<organism evidence="5 6">
    <name type="scientific">Leucobacter chromiisoli</name>
    <dbReference type="NCBI Taxonomy" id="2796471"/>
    <lineage>
        <taxon>Bacteria</taxon>
        <taxon>Bacillati</taxon>
        <taxon>Actinomycetota</taxon>
        <taxon>Actinomycetes</taxon>
        <taxon>Micrococcales</taxon>
        <taxon>Microbacteriaceae</taxon>
        <taxon>Leucobacter</taxon>
    </lineage>
</organism>
<feature type="domain" description="CoA-binding" evidence="4">
    <location>
        <begin position="234"/>
        <end position="329"/>
    </location>
</feature>
<dbReference type="SUPFAM" id="SSF56059">
    <property type="entry name" value="Glutathione synthetase ATP-binding domain-like"/>
    <property type="match status" value="1"/>
</dbReference>
<keyword evidence="3" id="KW-0067">ATP-binding</keyword>
<dbReference type="Gene3D" id="3.40.50.720">
    <property type="entry name" value="NAD(P)-binding Rossmann-like Domain"/>
    <property type="match status" value="1"/>
</dbReference>
<dbReference type="InterPro" id="IPR032875">
    <property type="entry name" value="Succ_CoA_lig_flav_dom"/>
</dbReference>
<gene>
    <name evidence="5" type="ORF">JD276_08345</name>
</gene>
<dbReference type="AlphaFoldDB" id="A0A934UU24"/>
<dbReference type="GO" id="GO:0016874">
    <property type="term" value="F:ligase activity"/>
    <property type="evidence" value="ECO:0007669"/>
    <property type="project" value="UniProtKB-KW"/>
</dbReference>
<name>A0A934UU24_9MICO</name>
<dbReference type="Gene3D" id="3.30.470.20">
    <property type="entry name" value="ATP-grasp fold, B domain"/>
    <property type="match status" value="1"/>
</dbReference>
<dbReference type="GO" id="GO:0005524">
    <property type="term" value="F:ATP binding"/>
    <property type="evidence" value="ECO:0007669"/>
    <property type="project" value="UniProtKB-KW"/>
</dbReference>
<evidence type="ECO:0000256" key="1">
    <source>
        <dbReference type="ARBA" id="ARBA00022598"/>
    </source>
</evidence>
<dbReference type="SUPFAM" id="SSF51735">
    <property type="entry name" value="NAD(P)-binding Rossmann-fold domains"/>
    <property type="match status" value="1"/>
</dbReference>
<dbReference type="InterPro" id="IPR016102">
    <property type="entry name" value="Succinyl-CoA_synth-like"/>
</dbReference>
<accession>A0A934UU24</accession>
<protein>
    <submittedName>
        <fullName evidence="5">Acetate--CoA ligase family protein</fullName>
    </submittedName>
</protein>
<dbReference type="PANTHER" id="PTHR43334">
    <property type="entry name" value="ACETATE--COA LIGASE [ADP-FORMING]"/>
    <property type="match status" value="1"/>
</dbReference>
<dbReference type="Gene3D" id="3.30.1490.20">
    <property type="entry name" value="ATP-grasp fold, A domain"/>
    <property type="match status" value="1"/>
</dbReference>
<dbReference type="Pfam" id="PF13607">
    <property type="entry name" value="Succ_CoA_lig"/>
    <property type="match status" value="1"/>
</dbReference>
<reference evidence="5" key="1">
    <citation type="submission" date="2020-12" db="EMBL/GenBank/DDBJ databases">
        <title>Leucobacter sp. CAS1, isolated from Chromium sludge.</title>
        <authorList>
            <person name="Xu Z."/>
        </authorList>
    </citation>
    <scope>NUCLEOTIDE SEQUENCE</scope>
    <source>
        <strain evidence="5">CSA1</strain>
    </source>
</reference>
<dbReference type="InterPro" id="IPR013815">
    <property type="entry name" value="ATP_grasp_subdomain_1"/>
</dbReference>
<comment type="caution">
    <text evidence="5">The sequence shown here is derived from an EMBL/GenBank/DDBJ whole genome shotgun (WGS) entry which is preliminary data.</text>
</comment>
<proteinExistence type="predicted"/>
<dbReference type="Gene3D" id="3.40.50.261">
    <property type="entry name" value="Succinyl-CoA synthetase domains"/>
    <property type="match status" value="2"/>
</dbReference>
<dbReference type="Pfam" id="PF13549">
    <property type="entry name" value="ATP-grasp_5"/>
    <property type="match status" value="1"/>
</dbReference>
<evidence type="ECO:0000313" key="5">
    <source>
        <dbReference type="EMBL" id="MBK0419044.1"/>
    </source>
</evidence>
<dbReference type="Pfam" id="PF13380">
    <property type="entry name" value="CoA_binding_2"/>
    <property type="match status" value="1"/>
</dbReference>
<dbReference type="InterPro" id="IPR051538">
    <property type="entry name" value="Acyl-CoA_Synth/Transferase"/>
</dbReference>
<dbReference type="InterPro" id="IPR036291">
    <property type="entry name" value="NAD(P)-bd_dom_sf"/>
</dbReference>
<dbReference type="SUPFAM" id="SSF52210">
    <property type="entry name" value="Succinyl-CoA synthetase domains"/>
    <property type="match status" value="2"/>
</dbReference>
<dbReference type="Proteomes" id="UP000608530">
    <property type="component" value="Unassembled WGS sequence"/>
</dbReference>
<dbReference type="RefSeq" id="WP_200115183.1">
    <property type="nucleotide sequence ID" value="NZ_JAEHOH010000010.1"/>
</dbReference>
<evidence type="ECO:0000313" key="6">
    <source>
        <dbReference type="Proteomes" id="UP000608530"/>
    </source>
</evidence>
<keyword evidence="6" id="KW-1185">Reference proteome</keyword>
<evidence type="ECO:0000256" key="2">
    <source>
        <dbReference type="ARBA" id="ARBA00022741"/>
    </source>
</evidence>
<keyword evidence="2" id="KW-0547">Nucleotide-binding</keyword>
<evidence type="ECO:0000256" key="3">
    <source>
        <dbReference type="ARBA" id="ARBA00022840"/>
    </source>
</evidence>
<dbReference type="EMBL" id="JAEHOH010000010">
    <property type="protein sequence ID" value="MBK0419044.1"/>
    <property type="molecule type" value="Genomic_DNA"/>
</dbReference>
<sequence>MARLREDIVREMVLAYGGSANVVRFCEDGTEAERIAADLGRAVAIKLVADDVIHKSKAGGVLLGIGPEHVRQRTDEMLARHRGLGSDVRGVTVEAMVDPGVEVVIGGLHTPGFGPVVMFGHGGVDIEELEDVAFAMAPLGEAEAEGLISRTRVGRALKKRLPDRVRDLVDTLLAIGGADGMLENENVTEVDLNPIVVSEGRVVAVDARAIERSGCDAPSEAPDPDDCYQGLRPAIYPRSVAVVGASADRSKMGYRVVSGLIEMGFQGRIVPVSRSSDRVCGLQAVASISELPEGIEKAVVVVPAAGVPTALDELSQQGIRAAHVYTSDIPPLDPELRERGMRVLGPNCMGHYAPRLGITMIAPESSSRTAGRIAVVSQSGTYAGDVVRRGSQLGLDFSFVSSVGNCDDVSPAELLAFCEADPETEVIAFYLEGDEGAEEFFRLAATTRKPVVLLKGGRTATGGAAAASHTGALAGDPQLLLDIAEQAGVLLVEDLDQLLDVLAMLQFAPGIRGDGLGIVGSGGGVAVVGADTADAWGLEVPRLGERASAALAPFAAPGASLANPVDIPVWSMFRGDECWTGAMVAGVALDDSIDAICAFIDVGTVFDIESAESGARLLKRLTEDMVRAETRGTPLALVLRSGFEEHQDLLVRDLARVARAAGVAVFDSVDRAIAAIGGARFLTLAGKKWATAGRSSAVAKEAA</sequence>
<keyword evidence="1 5" id="KW-0436">Ligase</keyword>
<dbReference type="SMART" id="SM00881">
    <property type="entry name" value="CoA_binding"/>
    <property type="match status" value="1"/>
</dbReference>
<dbReference type="PANTHER" id="PTHR43334:SF1">
    <property type="entry name" value="3-HYDROXYPROPIONATE--COA LIGASE [ADP-FORMING]"/>
    <property type="match status" value="1"/>
</dbReference>
<evidence type="ECO:0000259" key="4">
    <source>
        <dbReference type="SMART" id="SM00881"/>
    </source>
</evidence>